<dbReference type="SMART" id="SM00421">
    <property type="entry name" value="HTH_LUXR"/>
    <property type="match status" value="1"/>
</dbReference>
<dbReference type="PROSITE" id="PS50043">
    <property type="entry name" value="HTH_LUXR_2"/>
    <property type="match status" value="1"/>
</dbReference>
<gene>
    <name evidence="8" type="ORF">C0099_13380</name>
</gene>
<dbReference type="Pfam" id="PF00072">
    <property type="entry name" value="Response_reg"/>
    <property type="match status" value="1"/>
</dbReference>
<dbReference type="RefSeq" id="WP_102247877.1">
    <property type="nucleotide sequence ID" value="NZ_CP025682.1"/>
</dbReference>
<evidence type="ECO:0000313" key="8">
    <source>
        <dbReference type="EMBL" id="AUN95832.1"/>
    </source>
</evidence>
<evidence type="ECO:0000256" key="3">
    <source>
        <dbReference type="ARBA" id="ARBA00023125"/>
    </source>
</evidence>
<evidence type="ECO:0000259" key="7">
    <source>
        <dbReference type="PROSITE" id="PS50110"/>
    </source>
</evidence>
<sequence length="215" mass="23696">MPSATRILLADDHRVVLKGVRQVLALADDIEVVGECLDGWQALARVRDTPADVLVSDVGMPGPHGVELVRRVREAQPRLPVLMFTMHADKQLATRLLRAGAAGYLTKDCEPEELIAAVRRTARGQRYVDPEISARMLLEAADGAPPHARLSNRELEVLTLLARGRTVTGIAQELRLSVKTVSTHKARLMQKLQIESGAELVRYALQHQIVGWNTP</sequence>
<dbReference type="Proteomes" id="UP000242205">
    <property type="component" value="Chromosome"/>
</dbReference>
<feature type="domain" description="HTH luxR-type" evidence="6">
    <location>
        <begin position="143"/>
        <end position="208"/>
    </location>
</feature>
<dbReference type="KEGG" id="atw:C0099_13380"/>
<evidence type="ECO:0000259" key="6">
    <source>
        <dbReference type="PROSITE" id="PS50043"/>
    </source>
</evidence>
<dbReference type="SUPFAM" id="SSF52172">
    <property type="entry name" value="CheY-like"/>
    <property type="match status" value="1"/>
</dbReference>
<feature type="modified residue" description="4-aspartylphosphate" evidence="5">
    <location>
        <position position="57"/>
    </location>
</feature>
<dbReference type="InterPro" id="IPR058245">
    <property type="entry name" value="NreC/VraR/RcsB-like_REC"/>
</dbReference>
<dbReference type="PANTHER" id="PTHR43214:SF41">
    <property type="entry name" value="NITRATE_NITRITE RESPONSE REGULATOR PROTEIN NARP"/>
    <property type="match status" value="1"/>
</dbReference>
<dbReference type="EMBL" id="CP025682">
    <property type="protein sequence ID" value="AUN95832.1"/>
    <property type="molecule type" value="Genomic_DNA"/>
</dbReference>
<keyword evidence="4" id="KW-0804">Transcription</keyword>
<proteinExistence type="predicted"/>
<dbReference type="InterPro" id="IPR001789">
    <property type="entry name" value="Sig_transdc_resp-reg_receiver"/>
</dbReference>
<dbReference type="InterPro" id="IPR011006">
    <property type="entry name" value="CheY-like_superfamily"/>
</dbReference>
<keyword evidence="2" id="KW-0805">Transcription regulation</keyword>
<evidence type="ECO:0000256" key="1">
    <source>
        <dbReference type="ARBA" id="ARBA00022553"/>
    </source>
</evidence>
<evidence type="ECO:0000256" key="4">
    <source>
        <dbReference type="ARBA" id="ARBA00023163"/>
    </source>
</evidence>
<dbReference type="PRINTS" id="PR00038">
    <property type="entry name" value="HTHLUXR"/>
</dbReference>
<dbReference type="GO" id="GO:0006355">
    <property type="term" value="P:regulation of DNA-templated transcription"/>
    <property type="evidence" value="ECO:0007669"/>
    <property type="project" value="InterPro"/>
</dbReference>
<dbReference type="InterPro" id="IPR016032">
    <property type="entry name" value="Sig_transdc_resp-reg_C-effctor"/>
</dbReference>
<dbReference type="PANTHER" id="PTHR43214">
    <property type="entry name" value="TWO-COMPONENT RESPONSE REGULATOR"/>
    <property type="match status" value="1"/>
</dbReference>
<dbReference type="InterPro" id="IPR000792">
    <property type="entry name" value="Tscrpt_reg_LuxR_C"/>
</dbReference>
<evidence type="ECO:0000256" key="2">
    <source>
        <dbReference type="ARBA" id="ARBA00023015"/>
    </source>
</evidence>
<dbReference type="SMART" id="SM00448">
    <property type="entry name" value="REC"/>
    <property type="match status" value="1"/>
</dbReference>
<dbReference type="InterPro" id="IPR039420">
    <property type="entry name" value="WalR-like"/>
</dbReference>
<keyword evidence="9" id="KW-1185">Reference proteome</keyword>
<dbReference type="CDD" id="cd06170">
    <property type="entry name" value="LuxR_C_like"/>
    <property type="match status" value="1"/>
</dbReference>
<dbReference type="AlphaFoldDB" id="A0A2I6S9A0"/>
<keyword evidence="1 5" id="KW-0597">Phosphoprotein</keyword>
<keyword evidence="3 8" id="KW-0238">DNA-binding</keyword>
<evidence type="ECO:0000256" key="5">
    <source>
        <dbReference type="PROSITE-ProRule" id="PRU00169"/>
    </source>
</evidence>
<dbReference type="PROSITE" id="PS00622">
    <property type="entry name" value="HTH_LUXR_1"/>
    <property type="match status" value="1"/>
</dbReference>
<organism evidence="8 9">
    <name type="scientific">Pseudazoarcus pumilus</name>
    <dbReference type="NCBI Taxonomy" id="2067960"/>
    <lineage>
        <taxon>Bacteria</taxon>
        <taxon>Pseudomonadati</taxon>
        <taxon>Pseudomonadota</taxon>
        <taxon>Betaproteobacteria</taxon>
        <taxon>Rhodocyclales</taxon>
        <taxon>Zoogloeaceae</taxon>
        <taxon>Pseudazoarcus</taxon>
    </lineage>
</organism>
<evidence type="ECO:0000313" key="9">
    <source>
        <dbReference type="Proteomes" id="UP000242205"/>
    </source>
</evidence>
<dbReference type="CDD" id="cd17535">
    <property type="entry name" value="REC_NarL-like"/>
    <property type="match status" value="1"/>
</dbReference>
<feature type="domain" description="Response regulatory" evidence="7">
    <location>
        <begin position="6"/>
        <end position="122"/>
    </location>
</feature>
<dbReference type="Gene3D" id="3.40.50.2300">
    <property type="match status" value="1"/>
</dbReference>
<protein>
    <submittedName>
        <fullName evidence="8">DNA-binding response regulator</fullName>
    </submittedName>
</protein>
<dbReference type="OrthoDB" id="9780593at2"/>
<name>A0A2I6S9A0_9RHOO</name>
<reference evidence="8 9" key="1">
    <citation type="submission" date="2018-01" db="EMBL/GenBank/DDBJ databases">
        <authorList>
            <person name="Fu G.-Y."/>
        </authorList>
    </citation>
    <scope>NUCLEOTIDE SEQUENCE [LARGE SCALE GENOMIC DNA]</scope>
    <source>
        <strain evidence="8 9">SY39</strain>
    </source>
</reference>
<accession>A0A2I6S9A0</accession>
<dbReference type="SUPFAM" id="SSF46894">
    <property type="entry name" value="C-terminal effector domain of the bipartite response regulators"/>
    <property type="match status" value="1"/>
</dbReference>
<dbReference type="Pfam" id="PF00196">
    <property type="entry name" value="GerE"/>
    <property type="match status" value="1"/>
</dbReference>
<dbReference type="GO" id="GO:0003677">
    <property type="term" value="F:DNA binding"/>
    <property type="evidence" value="ECO:0007669"/>
    <property type="project" value="UniProtKB-KW"/>
</dbReference>
<dbReference type="PROSITE" id="PS50110">
    <property type="entry name" value="RESPONSE_REGULATORY"/>
    <property type="match status" value="1"/>
</dbReference>
<dbReference type="GO" id="GO:0000160">
    <property type="term" value="P:phosphorelay signal transduction system"/>
    <property type="evidence" value="ECO:0007669"/>
    <property type="project" value="InterPro"/>
</dbReference>